<reference evidence="1" key="1">
    <citation type="submission" date="2020-03" db="EMBL/GenBank/DDBJ databases">
        <title>The deep terrestrial virosphere.</title>
        <authorList>
            <person name="Holmfeldt K."/>
            <person name="Nilsson E."/>
            <person name="Simone D."/>
            <person name="Lopez-Fernandez M."/>
            <person name="Wu X."/>
            <person name="de Brujin I."/>
            <person name="Lundin D."/>
            <person name="Andersson A."/>
            <person name="Bertilsson S."/>
            <person name="Dopson M."/>
        </authorList>
    </citation>
    <scope>NUCLEOTIDE SEQUENCE</scope>
    <source>
        <strain evidence="1">MM171B01401</strain>
    </source>
</reference>
<dbReference type="AlphaFoldDB" id="A0A6M3M510"/>
<evidence type="ECO:0000313" key="1">
    <source>
        <dbReference type="EMBL" id="QJB02234.1"/>
    </source>
</evidence>
<protein>
    <submittedName>
        <fullName evidence="1">Uncharacterized protein</fullName>
    </submittedName>
</protein>
<sequence>MGKANGVKVWTGSATGACYLFGAKRRAGFVDKRDAISLLTPALSGGARPVFRVERDRAGSG</sequence>
<dbReference type="EMBL" id="MT143768">
    <property type="protein sequence ID" value="QJB02234.1"/>
    <property type="molecule type" value="Genomic_DNA"/>
</dbReference>
<name>A0A6M3M510_9ZZZZ</name>
<proteinExistence type="predicted"/>
<organism evidence="1">
    <name type="scientific">viral metagenome</name>
    <dbReference type="NCBI Taxonomy" id="1070528"/>
    <lineage>
        <taxon>unclassified sequences</taxon>
        <taxon>metagenomes</taxon>
        <taxon>organismal metagenomes</taxon>
    </lineage>
</organism>
<accession>A0A6M3M510</accession>
<gene>
    <name evidence="1" type="ORF">MM171B01401_0008</name>
</gene>